<organism evidence="1 2">
    <name type="scientific">Lindgomyces ingoldianus</name>
    <dbReference type="NCBI Taxonomy" id="673940"/>
    <lineage>
        <taxon>Eukaryota</taxon>
        <taxon>Fungi</taxon>
        <taxon>Dikarya</taxon>
        <taxon>Ascomycota</taxon>
        <taxon>Pezizomycotina</taxon>
        <taxon>Dothideomycetes</taxon>
        <taxon>Pleosporomycetidae</taxon>
        <taxon>Pleosporales</taxon>
        <taxon>Lindgomycetaceae</taxon>
        <taxon>Lindgomyces</taxon>
    </lineage>
</organism>
<proteinExistence type="predicted"/>
<evidence type="ECO:0000313" key="1">
    <source>
        <dbReference type="EMBL" id="KAF2464211.1"/>
    </source>
</evidence>
<comment type="caution">
    <text evidence="1">The sequence shown here is derived from an EMBL/GenBank/DDBJ whole genome shotgun (WGS) entry which is preliminary data.</text>
</comment>
<keyword evidence="2" id="KW-1185">Reference proteome</keyword>
<keyword evidence="1" id="KW-0808">Transferase</keyword>
<dbReference type="EMBL" id="MU003538">
    <property type="protein sequence ID" value="KAF2464211.1"/>
    <property type="molecule type" value="Genomic_DNA"/>
</dbReference>
<protein>
    <submittedName>
        <fullName evidence="1">PLP-dependent transferase</fullName>
    </submittedName>
</protein>
<reference evidence="1" key="1">
    <citation type="journal article" date="2020" name="Stud. Mycol.">
        <title>101 Dothideomycetes genomes: a test case for predicting lifestyles and emergence of pathogens.</title>
        <authorList>
            <person name="Haridas S."/>
            <person name="Albert R."/>
            <person name="Binder M."/>
            <person name="Bloem J."/>
            <person name="Labutti K."/>
            <person name="Salamov A."/>
            <person name="Andreopoulos B."/>
            <person name="Baker S."/>
            <person name="Barry K."/>
            <person name="Bills G."/>
            <person name="Bluhm B."/>
            <person name="Cannon C."/>
            <person name="Castanera R."/>
            <person name="Culley D."/>
            <person name="Daum C."/>
            <person name="Ezra D."/>
            <person name="Gonzalez J."/>
            <person name="Henrissat B."/>
            <person name="Kuo A."/>
            <person name="Liang C."/>
            <person name="Lipzen A."/>
            <person name="Lutzoni F."/>
            <person name="Magnuson J."/>
            <person name="Mondo S."/>
            <person name="Nolan M."/>
            <person name="Ohm R."/>
            <person name="Pangilinan J."/>
            <person name="Park H.-J."/>
            <person name="Ramirez L."/>
            <person name="Alfaro M."/>
            <person name="Sun H."/>
            <person name="Tritt A."/>
            <person name="Yoshinaga Y."/>
            <person name="Zwiers L.-H."/>
            <person name="Turgeon B."/>
            <person name="Goodwin S."/>
            <person name="Spatafora J."/>
            <person name="Crous P."/>
            <person name="Grigoriev I."/>
        </authorList>
    </citation>
    <scope>NUCLEOTIDE SEQUENCE</scope>
    <source>
        <strain evidence="1">ATCC 200398</strain>
    </source>
</reference>
<dbReference type="Proteomes" id="UP000799755">
    <property type="component" value="Unassembled WGS sequence"/>
</dbReference>
<evidence type="ECO:0000313" key="2">
    <source>
        <dbReference type="Proteomes" id="UP000799755"/>
    </source>
</evidence>
<accession>A0ACB6QDI4</accession>
<name>A0ACB6QDI4_9PLEO</name>
<sequence>MSDTFSIAAARDRFPALQLDQVFLDNAGGSQVLGDVIDSISKYLSHTNVQLGASYNVARESTSRFEAGYKAAAKYMNAEDGEVVLGASTTQLFMNLAGSLQFQEGDEIILSKIDHETDIDPWLFMAERQKLIVKWWVPEGPTFKLTPENLKPLLSSTTKFVACTHISNILGTIHDIGAIAKTVHEAGALFCVDGVSYAPHRRVDVKAFGIDFYAFSWYKVYGPHISVLFASNSAQKHLKCLGHFFNPIKTLENKIGFAASNYELTQAIPAIVSYLGGDNPGPVFAAIAEHEGKIQKILLDFLNSREDVTVHGETTADSYTRVPTVSFSVQGMGSREVVEEAEKVSNFGFRWGHFYSKRLCDEVLGLGPEGVVRVSMVHYNTEEEIQGLVGVLKKVLP</sequence>
<gene>
    <name evidence="1" type="ORF">BDR25DRAFT_337488</name>
</gene>